<evidence type="ECO:0000256" key="4">
    <source>
        <dbReference type="ARBA" id="ARBA00022884"/>
    </source>
</evidence>
<keyword evidence="6" id="KW-0963">Cytoplasm</keyword>
<comment type="caution">
    <text evidence="7">The sequence shown here is derived from an EMBL/GenBank/DDBJ whole genome shotgun (WGS) entry which is preliminary data.</text>
</comment>
<dbReference type="AlphaFoldDB" id="A0A151ZD21"/>
<keyword evidence="3 6" id="KW-0698">rRNA processing</keyword>
<keyword evidence="4 6" id="KW-0694">RNA-binding</keyword>
<reference evidence="7 8" key="1">
    <citation type="submission" date="2015-12" db="EMBL/GenBank/DDBJ databases">
        <title>Dictyostelia acquired genes for synthesis and detection of signals that induce cell-type specialization by lateral gene transfer from prokaryotes.</title>
        <authorList>
            <person name="Gloeckner G."/>
            <person name="Schaap P."/>
        </authorList>
    </citation>
    <scope>NUCLEOTIDE SEQUENCE [LARGE SCALE GENOMIC DNA]</scope>
    <source>
        <strain evidence="7 8">TK</strain>
    </source>
</reference>
<dbReference type="OrthoDB" id="1421013at2759"/>
<gene>
    <name evidence="7" type="ORF">DLAC_07632</name>
</gene>
<evidence type="ECO:0000256" key="2">
    <source>
        <dbReference type="ARBA" id="ARBA00009154"/>
    </source>
</evidence>
<proteinExistence type="inferred from homology"/>
<accession>A0A151ZD21</accession>
<comment type="subunit">
    <text evidence="6">Monomer and homodimer.</text>
</comment>
<sequence length="140" mass="16379">MTDQVLPTQIQQDISNFESILDKLETQLEPFFRIPLKEHLEKLSPNDSSKLNVTVAYALNALFFMYLQTQGISPHEHPVKSELERIKPYFLKLRNLSNKSTEEEEKPKVQVNVDATSRIINHVVATNKYQEQQQQKKRKK</sequence>
<keyword evidence="8" id="KW-1185">Reference proteome</keyword>
<evidence type="ECO:0000256" key="6">
    <source>
        <dbReference type="RuleBase" id="RU368003"/>
    </source>
</evidence>
<dbReference type="GO" id="GO:0005730">
    <property type="term" value="C:nucleolus"/>
    <property type="evidence" value="ECO:0007669"/>
    <property type="project" value="UniProtKB-SubCell"/>
</dbReference>
<dbReference type="EMBL" id="LODT01000034">
    <property type="protein sequence ID" value="KYQ91831.1"/>
    <property type="molecule type" value="Genomic_DNA"/>
</dbReference>
<comment type="function">
    <text evidence="6">Plays a role in the recruitment of the exosome to pre-rRNA to mediate the 3'-5' end processing of the 5.8S rRNA.</text>
</comment>
<dbReference type="Proteomes" id="UP000076078">
    <property type="component" value="Unassembled WGS sequence"/>
</dbReference>
<dbReference type="PANTHER" id="PTHR15341:SF3">
    <property type="entry name" value="NUCLEAR NUCLEIC ACID-BINDING PROTEIN C1D"/>
    <property type="match status" value="1"/>
</dbReference>
<keyword evidence="5 6" id="KW-0539">Nucleus</keyword>
<evidence type="ECO:0000256" key="1">
    <source>
        <dbReference type="ARBA" id="ARBA00004123"/>
    </source>
</evidence>
<evidence type="ECO:0000313" key="8">
    <source>
        <dbReference type="Proteomes" id="UP000076078"/>
    </source>
</evidence>
<comment type="subcellular location">
    <subcellularLocation>
        <location evidence="6">Cytoplasm</location>
    </subcellularLocation>
    <subcellularLocation>
        <location evidence="6">Nucleus</location>
        <location evidence="6">Nucleolus</location>
    </subcellularLocation>
    <subcellularLocation>
        <location evidence="1 6">Nucleus</location>
    </subcellularLocation>
</comment>
<dbReference type="GO" id="GO:0000460">
    <property type="term" value="P:maturation of 5.8S rRNA"/>
    <property type="evidence" value="ECO:0007669"/>
    <property type="project" value="TreeGrafter"/>
</dbReference>
<dbReference type="GO" id="GO:0010468">
    <property type="term" value="P:regulation of gene expression"/>
    <property type="evidence" value="ECO:0007669"/>
    <property type="project" value="TreeGrafter"/>
</dbReference>
<dbReference type="GO" id="GO:0005737">
    <property type="term" value="C:cytoplasm"/>
    <property type="evidence" value="ECO:0007669"/>
    <property type="project" value="UniProtKB-SubCell"/>
</dbReference>
<dbReference type="Pfam" id="PF04000">
    <property type="entry name" value="Sas10_Utp3"/>
    <property type="match status" value="1"/>
</dbReference>
<dbReference type="GO" id="GO:0000178">
    <property type="term" value="C:exosome (RNase complex)"/>
    <property type="evidence" value="ECO:0007669"/>
    <property type="project" value="TreeGrafter"/>
</dbReference>
<protein>
    <recommendedName>
        <fullName evidence="6">Nuclear nucleic acid-binding protein C1D</fullName>
    </recommendedName>
</protein>
<dbReference type="GO" id="GO:0003723">
    <property type="term" value="F:RNA binding"/>
    <property type="evidence" value="ECO:0007669"/>
    <property type="project" value="UniProtKB-UniRule"/>
</dbReference>
<dbReference type="InterPro" id="IPR011082">
    <property type="entry name" value="Exosome-assoc_fac/DNA_repair"/>
</dbReference>
<organism evidence="7 8">
    <name type="scientific">Tieghemostelium lacteum</name>
    <name type="common">Slime mold</name>
    <name type="synonym">Dictyostelium lacteum</name>
    <dbReference type="NCBI Taxonomy" id="361077"/>
    <lineage>
        <taxon>Eukaryota</taxon>
        <taxon>Amoebozoa</taxon>
        <taxon>Evosea</taxon>
        <taxon>Eumycetozoa</taxon>
        <taxon>Dictyostelia</taxon>
        <taxon>Dictyosteliales</taxon>
        <taxon>Raperosteliaceae</taxon>
        <taxon>Tieghemostelium</taxon>
    </lineage>
</organism>
<keyword evidence="6" id="KW-0238">DNA-binding</keyword>
<dbReference type="PANTHER" id="PTHR15341">
    <property type="entry name" value="SUN-COR STEROID HORMONE RECEPTOR CO-REPRESSOR"/>
    <property type="match status" value="1"/>
</dbReference>
<dbReference type="InParanoid" id="A0A151ZD21"/>
<evidence type="ECO:0000256" key="5">
    <source>
        <dbReference type="ARBA" id="ARBA00023242"/>
    </source>
</evidence>
<comment type="similarity">
    <text evidence="2 6">Belongs to the C1D family.</text>
</comment>
<evidence type="ECO:0000313" key="7">
    <source>
        <dbReference type="EMBL" id="KYQ91831.1"/>
    </source>
</evidence>
<dbReference type="GO" id="GO:0003677">
    <property type="term" value="F:DNA binding"/>
    <property type="evidence" value="ECO:0007669"/>
    <property type="project" value="UniProtKB-KW"/>
</dbReference>
<dbReference type="InterPro" id="IPR007146">
    <property type="entry name" value="Sas10/Utp3/C1D"/>
</dbReference>
<dbReference type="OMA" id="KRCQNIC"/>
<name>A0A151ZD21_TIELA</name>
<evidence type="ECO:0000256" key="3">
    <source>
        <dbReference type="ARBA" id="ARBA00022552"/>
    </source>
</evidence>
<dbReference type="STRING" id="361077.A0A151ZD21"/>